<evidence type="ECO:0000256" key="1">
    <source>
        <dbReference type="ARBA" id="ARBA00004173"/>
    </source>
</evidence>
<gene>
    <name evidence="6" type="ORF">FNV43_RR24408</name>
</gene>
<evidence type="ECO:0000259" key="5">
    <source>
        <dbReference type="PROSITE" id="PS51503"/>
    </source>
</evidence>
<dbReference type="EMBL" id="VOIH02000011">
    <property type="protein sequence ID" value="KAF3433306.1"/>
    <property type="molecule type" value="Genomic_DNA"/>
</dbReference>
<dbReference type="AlphaFoldDB" id="A0A8K0DR48"/>
<evidence type="ECO:0000313" key="7">
    <source>
        <dbReference type="Proteomes" id="UP000796880"/>
    </source>
</evidence>
<dbReference type="OrthoDB" id="1915122at2759"/>
<organism evidence="6 7">
    <name type="scientific">Rhamnella rubrinervis</name>
    <dbReference type="NCBI Taxonomy" id="2594499"/>
    <lineage>
        <taxon>Eukaryota</taxon>
        <taxon>Viridiplantae</taxon>
        <taxon>Streptophyta</taxon>
        <taxon>Embryophyta</taxon>
        <taxon>Tracheophyta</taxon>
        <taxon>Spermatophyta</taxon>
        <taxon>Magnoliopsida</taxon>
        <taxon>eudicotyledons</taxon>
        <taxon>Gunneridae</taxon>
        <taxon>Pentapetalae</taxon>
        <taxon>rosids</taxon>
        <taxon>fabids</taxon>
        <taxon>Rosales</taxon>
        <taxon>Rhamnaceae</taxon>
        <taxon>rhamnoid group</taxon>
        <taxon>Rhamneae</taxon>
        <taxon>Rhamnella</taxon>
    </lineage>
</organism>
<comment type="caution">
    <text evidence="6">The sequence shown here is derived from an EMBL/GenBank/DDBJ whole genome shotgun (WGS) entry which is preliminary data.</text>
</comment>
<keyword evidence="2" id="KW-0812">Transmembrane</keyword>
<comment type="subcellular location">
    <subcellularLocation>
        <location evidence="1">Mitochondrion</location>
    </subcellularLocation>
</comment>
<dbReference type="Proteomes" id="UP000796880">
    <property type="component" value="Unassembled WGS sequence"/>
</dbReference>
<keyword evidence="3" id="KW-1133">Transmembrane helix</keyword>
<keyword evidence="7" id="KW-1185">Reference proteome</keyword>
<name>A0A8K0DR48_9ROSA</name>
<evidence type="ECO:0000256" key="3">
    <source>
        <dbReference type="ARBA" id="ARBA00022989"/>
    </source>
</evidence>
<evidence type="ECO:0000313" key="6">
    <source>
        <dbReference type="EMBL" id="KAF3433306.1"/>
    </source>
</evidence>
<evidence type="ECO:0000256" key="2">
    <source>
        <dbReference type="ARBA" id="ARBA00022692"/>
    </source>
</evidence>
<protein>
    <recommendedName>
        <fullName evidence="5">HIG1 domain-containing protein</fullName>
    </recommendedName>
</protein>
<dbReference type="PANTHER" id="PTHR28018:SF3">
    <property type="entry name" value="RESPIRATORY SUPERCOMPLEX FACTOR 2, MITOCHONDRIAL"/>
    <property type="match status" value="1"/>
</dbReference>
<evidence type="ECO:0000256" key="4">
    <source>
        <dbReference type="ARBA" id="ARBA00023136"/>
    </source>
</evidence>
<dbReference type="Gene3D" id="6.10.140.1320">
    <property type="match status" value="1"/>
</dbReference>
<dbReference type="InterPro" id="IPR040153">
    <property type="entry name" value="Rcf2"/>
</dbReference>
<sequence length="89" mass="9443">MEAIQSWVSEHKLSSIGALWASGIGASLAYSRSRSSPLKPSLKLIHARMHAQALTLAVLSGAAIYRYYDKASSADHSAASTTPTLPKSD</sequence>
<dbReference type="InterPro" id="IPR007667">
    <property type="entry name" value="Hypoxia_induced_domain"/>
</dbReference>
<keyword evidence="4" id="KW-0472">Membrane</keyword>
<proteinExistence type="predicted"/>
<accession>A0A8K0DR48</accession>
<dbReference type="PROSITE" id="PS51503">
    <property type="entry name" value="HIG1"/>
    <property type="match status" value="1"/>
</dbReference>
<dbReference type="Pfam" id="PF04588">
    <property type="entry name" value="HIG_1_N"/>
    <property type="match status" value="1"/>
</dbReference>
<feature type="domain" description="HIG1" evidence="5">
    <location>
        <begin position="1"/>
        <end position="77"/>
    </location>
</feature>
<dbReference type="GO" id="GO:0005739">
    <property type="term" value="C:mitochondrion"/>
    <property type="evidence" value="ECO:0007669"/>
    <property type="project" value="UniProtKB-SubCell"/>
</dbReference>
<dbReference type="GO" id="GO:0033617">
    <property type="term" value="P:mitochondrial respiratory chain complex IV assembly"/>
    <property type="evidence" value="ECO:0007669"/>
    <property type="project" value="TreeGrafter"/>
</dbReference>
<reference evidence="6" key="1">
    <citation type="submission" date="2020-03" db="EMBL/GenBank/DDBJ databases">
        <title>A high-quality chromosome-level genome assembly of a woody plant with both climbing and erect habits, Rhamnella rubrinervis.</title>
        <authorList>
            <person name="Lu Z."/>
            <person name="Yang Y."/>
            <person name="Zhu X."/>
            <person name="Sun Y."/>
        </authorList>
    </citation>
    <scope>NUCLEOTIDE SEQUENCE</scope>
    <source>
        <strain evidence="6">BYM</strain>
        <tissue evidence="6">Leaf</tissue>
    </source>
</reference>
<dbReference type="PANTHER" id="PTHR28018">
    <property type="entry name" value="RESPIRATORY SUPERCOMPLEX FACTOR 2, MITOCHONDRIAL"/>
    <property type="match status" value="1"/>
</dbReference>